<dbReference type="AlphaFoldDB" id="A0A6C2UDC0"/>
<reference evidence="1 2" key="1">
    <citation type="submission" date="2019-04" db="EMBL/GenBank/DDBJ databases">
        <authorList>
            <person name="Van Vliet M D."/>
        </authorList>
    </citation>
    <scope>NUCLEOTIDE SEQUENCE [LARGE SCALE GENOMIC DNA]</scope>
    <source>
        <strain evidence="1 2">F1</strain>
    </source>
</reference>
<protein>
    <submittedName>
        <fullName evidence="1">Uncharacterized protein</fullName>
    </submittedName>
</protein>
<keyword evidence="2" id="KW-1185">Reference proteome</keyword>
<evidence type="ECO:0000313" key="1">
    <source>
        <dbReference type="EMBL" id="VGO17374.1"/>
    </source>
</evidence>
<gene>
    <name evidence="1" type="ORF">PDESU_05970</name>
</gene>
<organism evidence="1 2">
    <name type="scientific">Pontiella desulfatans</name>
    <dbReference type="NCBI Taxonomy" id="2750659"/>
    <lineage>
        <taxon>Bacteria</taxon>
        <taxon>Pseudomonadati</taxon>
        <taxon>Kiritimatiellota</taxon>
        <taxon>Kiritimatiellia</taxon>
        <taxon>Kiritimatiellales</taxon>
        <taxon>Pontiellaceae</taxon>
        <taxon>Pontiella</taxon>
    </lineage>
</organism>
<dbReference type="EMBL" id="CAAHFG010000004">
    <property type="protein sequence ID" value="VGO17374.1"/>
    <property type="molecule type" value="Genomic_DNA"/>
</dbReference>
<accession>A0A6C2UDC0</accession>
<dbReference type="Proteomes" id="UP000366872">
    <property type="component" value="Unassembled WGS sequence"/>
</dbReference>
<name>A0A6C2UDC0_PONDE</name>
<sequence length="154" mass="17366">MMGDKMNTEATAESEAEVLLRQLMHLKNYEIPETARMTRNKQNIMRQVRQTQAGKRRSLGELMEMNMPWFFAEPKYGIAALFVAFIGLQYAGMTSRNSSQSTGIYTTASNMASFEQATTVTNSAYPRLPNNYPLFRSPEGGDGTVVPVGFQYRE</sequence>
<evidence type="ECO:0000313" key="2">
    <source>
        <dbReference type="Proteomes" id="UP000366872"/>
    </source>
</evidence>
<proteinExistence type="predicted"/>